<accession>A0A5B9VTL9</accession>
<keyword evidence="3" id="KW-1185">Reference proteome</keyword>
<feature type="transmembrane region" description="Helical" evidence="1">
    <location>
        <begin position="46"/>
        <end position="70"/>
    </location>
</feature>
<gene>
    <name evidence="2" type="ORF">OJF2_00930</name>
</gene>
<feature type="transmembrane region" description="Helical" evidence="1">
    <location>
        <begin position="82"/>
        <end position="114"/>
    </location>
</feature>
<keyword evidence="1" id="KW-0472">Membrane</keyword>
<dbReference type="Proteomes" id="UP000324233">
    <property type="component" value="Chromosome"/>
</dbReference>
<evidence type="ECO:0000256" key="1">
    <source>
        <dbReference type="SAM" id="Phobius"/>
    </source>
</evidence>
<dbReference type="RefSeq" id="WP_246196343.1">
    <property type="nucleotide sequence ID" value="NZ_CP042997.1"/>
</dbReference>
<sequence length="120" mass="12796">MKQAQYAPPKAARFAKRPPAGFPEALSYPAYAPAARVRAGRGPGRLAWGLVAGLFRLAWFVVTLPIRLVLLVINLVGRLTGIAVGFGMMVVGMALCISPFFIVGVPVFVIGLLLTMRCLG</sequence>
<evidence type="ECO:0000313" key="3">
    <source>
        <dbReference type="Proteomes" id="UP000324233"/>
    </source>
</evidence>
<reference evidence="2 3" key="1">
    <citation type="submission" date="2019-08" db="EMBL/GenBank/DDBJ databases">
        <title>Deep-cultivation of Planctomycetes and their phenomic and genomic characterization uncovers novel biology.</title>
        <authorList>
            <person name="Wiegand S."/>
            <person name="Jogler M."/>
            <person name="Boedeker C."/>
            <person name="Pinto D."/>
            <person name="Vollmers J."/>
            <person name="Rivas-Marin E."/>
            <person name="Kohn T."/>
            <person name="Peeters S.H."/>
            <person name="Heuer A."/>
            <person name="Rast P."/>
            <person name="Oberbeckmann S."/>
            <person name="Bunk B."/>
            <person name="Jeske O."/>
            <person name="Meyerdierks A."/>
            <person name="Storesund J.E."/>
            <person name="Kallscheuer N."/>
            <person name="Luecker S."/>
            <person name="Lage O.M."/>
            <person name="Pohl T."/>
            <person name="Merkel B.J."/>
            <person name="Hornburger P."/>
            <person name="Mueller R.-W."/>
            <person name="Bruemmer F."/>
            <person name="Labrenz M."/>
            <person name="Spormann A.M."/>
            <person name="Op den Camp H."/>
            <person name="Overmann J."/>
            <person name="Amann R."/>
            <person name="Jetten M.S.M."/>
            <person name="Mascher T."/>
            <person name="Medema M.H."/>
            <person name="Devos D.P."/>
            <person name="Kaster A.-K."/>
            <person name="Ovreas L."/>
            <person name="Rohde M."/>
            <person name="Galperin M.Y."/>
            <person name="Jogler C."/>
        </authorList>
    </citation>
    <scope>NUCLEOTIDE SEQUENCE [LARGE SCALE GENOMIC DNA]</scope>
    <source>
        <strain evidence="2 3">OJF2</strain>
    </source>
</reference>
<dbReference type="AlphaFoldDB" id="A0A5B9VTL9"/>
<keyword evidence="1" id="KW-0812">Transmembrane</keyword>
<keyword evidence="1" id="KW-1133">Transmembrane helix</keyword>
<protein>
    <submittedName>
        <fullName evidence="2">Uncharacterized protein</fullName>
    </submittedName>
</protein>
<evidence type="ECO:0000313" key="2">
    <source>
        <dbReference type="EMBL" id="QEH31628.1"/>
    </source>
</evidence>
<dbReference type="KEGG" id="agv:OJF2_00930"/>
<name>A0A5B9VTL9_9BACT</name>
<dbReference type="EMBL" id="CP042997">
    <property type="protein sequence ID" value="QEH31628.1"/>
    <property type="molecule type" value="Genomic_DNA"/>
</dbReference>
<organism evidence="2 3">
    <name type="scientific">Aquisphaera giovannonii</name>
    <dbReference type="NCBI Taxonomy" id="406548"/>
    <lineage>
        <taxon>Bacteria</taxon>
        <taxon>Pseudomonadati</taxon>
        <taxon>Planctomycetota</taxon>
        <taxon>Planctomycetia</taxon>
        <taxon>Isosphaerales</taxon>
        <taxon>Isosphaeraceae</taxon>
        <taxon>Aquisphaera</taxon>
    </lineage>
</organism>
<proteinExistence type="predicted"/>